<evidence type="ECO:0000313" key="1">
    <source>
        <dbReference type="EMBL" id="CAG8511383.1"/>
    </source>
</evidence>
<protein>
    <submittedName>
        <fullName evidence="1">1373_t:CDS:1</fullName>
    </submittedName>
</protein>
<name>A0A9N8ZYZ4_9GLOM</name>
<organism evidence="1 2">
    <name type="scientific">Acaulospora morrowiae</name>
    <dbReference type="NCBI Taxonomy" id="94023"/>
    <lineage>
        <taxon>Eukaryota</taxon>
        <taxon>Fungi</taxon>
        <taxon>Fungi incertae sedis</taxon>
        <taxon>Mucoromycota</taxon>
        <taxon>Glomeromycotina</taxon>
        <taxon>Glomeromycetes</taxon>
        <taxon>Diversisporales</taxon>
        <taxon>Acaulosporaceae</taxon>
        <taxon>Acaulospora</taxon>
    </lineage>
</organism>
<dbReference type="EMBL" id="CAJVPV010001890">
    <property type="protein sequence ID" value="CAG8511383.1"/>
    <property type="molecule type" value="Genomic_DNA"/>
</dbReference>
<dbReference type="AlphaFoldDB" id="A0A9N8ZYZ4"/>
<comment type="caution">
    <text evidence="1">The sequence shown here is derived from an EMBL/GenBank/DDBJ whole genome shotgun (WGS) entry which is preliminary data.</text>
</comment>
<accession>A0A9N8ZYZ4</accession>
<gene>
    <name evidence="1" type="ORF">AMORRO_LOCUS3745</name>
</gene>
<reference evidence="1" key="1">
    <citation type="submission" date="2021-06" db="EMBL/GenBank/DDBJ databases">
        <authorList>
            <person name="Kallberg Y."/>
            <person name="Tangrot J."/>
            <person name="Rosling A."/>
        </authorList>
    </citation>
    <scope>NUCLEOTIDE SEQUENCE</scope>
    <source>
        <strain evidence="1">CL551</strain>
    </source>
</reference>
<keyword evidence="2" id="KW-1185">Reference proteome</keyword>
<evidence type="ECO:0000313" key="2">
    <source>
        <dbReference type="Proteomes" id="UP000789342"/>
    </source>
</evidence>
<dbReference type="Proteomes" id="UP000789342">
    <property type="component" value="Unassembled WGS sequence"/>
</dbReference>
<proteinExistence type="predicted"/>
<sequence length="129" mass="14283">MRVPSNAIGAVQSHTHVSMEPCHSGSNGTSEIINSVAPRLIRFHIVRHSCLSYRSHVCDARMLIIAAGVKEKIIMQSRESFVYLMSTNLAHGSKEFGVSCLSLCMDWAYRMDKHANSIHTRRNVGKASG</sequence>